<dbReference type="NCBIfam" id="NF005442">
    <property type="entry name" value="PRK07028.1"/>
    <property type="match status" value="1"/>
</dbReference>
<dbReference type="NCBIfam" id="TIGR03128">
    <property type="entry name" value="RuMP_HxlA"/>
    <property type="match status" value="1"/>
</dbReference>
<dbReference type="InterPro" id="IPR041710">
    <property type="entry name" value="HPS/KGPDC"/>
</dbReference>
<dbReference type="RefSeq" id="WP_011972392.1">
    <property type="nucleotide sequence ID" value="NC_009634.1"/>
</dbReference>
<dbReference type="CDD" id="cd04726">
    <property type="entry name" value="KGPDC_HPS"/>
    <property type="match status" value="1"/>
</dbReference>
<dbReference type="OrthoDB" id="15246at2157"/>
<dbReference type="InterPro" id="IPR011060">
    <property type="entry name" value="RibuloseP-bd_barrel"/>
</dbReference>
<evidence type="ECO:0000313" key="8">
    <source>
        <dbReference type="Proteomes" id="UP000001107"/>
    </source>
</evidence>
<dbReference type="PANTHER" id="PTHR35039:SF3">
    <property type="entry name" value="3-KETO-L-GULONATE-6-PHOSPHATE DECARBOXYLASE SGBH-RELATED"/>
    <property type="match status" value="1"/>
</dbReference>
<evidence type="ECO:0000256" key="1">
    <source>
        <dbReference type="ARBA" id="ARBA00000718"/>
    </source>
</evidence>
<dbReference type="AlphaFoldDB" id="A6UPR7"/>
<dbReference type="PANTHER" id="PTHR35039">
    <property type="entry name" value="3-KETO-L-GULONATE-6-PHOSPHATE DECARBOXYLASE SGBH-RELATED"/>
    <property type="match status" value="1"/>
</dbReference>
<dbReference type="SMART" id="SM00934">
    <property type="entry name" value="OMPdecase"/>
    <property type="match status" value="1"/>
</dbReference>
<dbReference type="InterPro" id="IPR017553">
    <property type="entry name" value="3-hexulose-6-phosphate_synth"/>
</dbReference>
<dbReference type="GO" id="GO:0019854">
    <property type="term" value="P:L-ascorbic acid catabolic process"/>
    <property type="evidence" value="ECO:0007669"/>
    <property type="project" value="TreeGrafter"/>
</dbReference>
<evidence type="ECO:0000256" key="3">
    <source>
        <dbReference type="ARBA" id="ARBA00012890"/>
    </source>
</evidence>
<comment type="catalytic activity">
    <reaction evidence="1">
        <text>D-ribulose 5-phosphate + formaldehyde = D-arabino-hex-3-ulose 6-phosphate</text>
        <dbReference type="Rhea" id="RHEA:25201"/>
        <dbReference type="ChEBI" id="CHEBI:16842"/>
        <dbReference type="ChEBI" id="CHEBI:58121"/>
        <dbReference type="ChEBI" id="CHEBI:58542"/>
        <dbReference type="EC" id="4.1.2.43"/>
    </reaction>
</comment>
<protein>
    <recommendedName>
        <fullName evidence="3">3-hexulose-6-phosphate synthase</fullName>
        <ecNumber evidence="3">4.1.2.43</ecNumber>
    </recommendedName>
</protein>
<dbReference type="InterPro" id="IPR036704">
    <property type="entry name" value="RraA/RraA-like_sf"/>
</dbReference>
<dbReference type="EC" id="4.1.2.43" evidence="3"/>
<evidence type="ECO:0000256" key="4">
    <source>
        <dbReference type="ARBA" id="ARBA00023239"/>
    </source>
</evidence>
<dbReference type="GO" id="GO:0033982">
    <property type="term" value="F:3-dehydro-L-gulonate-6-phosphate decarboxylase activity"/>
    <property type="evidence" value="ECO:0007669"/>
    <property type="project" value="TreeGrafter"/>
</dbReference>
<dbReference type="Proteomes" id="UP000001107">
    <property type="component" value="Chromosome"/>
</dbReference>
<dbReference type="CDD" id="cd16841">
    <property type="entry name" value="RraA_family"/>
    <property type="match status" value="1"/>
</dbReference>
<dbReference type="InterPro" id="IPR001754">
    <property type="entry name" value="OMPdeCOase_dom"/>
</dbReference>
<dbReference type="Pfam" id="PF00215">
    <property type="entry name" value="OMPdecase"/>
    <property type="match status" value="1"/>
</dbReference>
<gene>
    <name evidence="7" type="ordered locus">Mevan_0582</name>
</gene>
<dbReference type="Gene3D" id="3.50.30.40">
    <property type="entry name" value="Ribonuclease E inhibitor RraA/RraA-like"/>
    <property type="match status" value="1"/>
</dbReference>
<dbReference type="Gene3D" id="3.20.20.70">
    <property type="entry name" value="Aldolase class I"/>
    <property type="match status" value="1"/>
</dbReference>
<feature type="domain" description="Orotidine 5'-phosphate decarboxylase" evidence="6">
    <location>
        <begin position="8"/>
        <end position="210"/>
    </location>
</feature>
<keyword evidence="5" id="KW-0119">Carbohydrate metabolism</keyword>
<dbReference type="InterPro" id="IPR005493">
    <property type="entry name" value="RraA/RraA-like"/>
</dbReference>
<name>A6UPR7_METVS</name>
<dbReference type="GeneID" id="5326089"/>
<dbReference type="SUPFAM" id="SSF89562">
    <property type="entry name" value="RraA-like"/>
    <property type="match status" value="1"/>
</dbReference>
<evidence type="ECO:0000259" key="6">
    <source>
        <dbReference type="SMART" id="SM00934"/>
    </source>
</evidence>
<evidence type="ECO:0000256" key="2">
    <source>
        <dbReference type="ARBA" id="ARBA00006350"/>
    </source>
</evidence>
<reference evidence="7" key="1">
    <citation type="submission" date="2007-06" db="EMBL/GenBank/DDBJ databases">
        <title>Complete sequence of Methanococcus vannielii SB.</title>
        <authorList>
            <consortium name="US DOE Joint Genome Institute"/>
            <person name="Copeland A."/>
            <person name="Lucas S."/>
            <person name="Lapidus A."/>
            <person name="Barry K."/>
            <person name="Glavina del Rio T."/>
            <person name="Dalin E."/>
            <person name="Tice H."/>
            <person name="Pitluck S."/>
            <person name="Chain P."/>
            <person name="Malfatti S."/>
            <person name="Shin M."/>
            <person name="Vergez L."/>
            <person name="Schmutz J."/>
            <person name="Larimer F."/>
            <person name="Land M."/>
            <person name="Hauser L."/>
            <person name="Kyrpides N."/>
            <person name="Anderson I."/>
            <person name="Sieprawska-Lupa M."/>
            <person name="Whitman W.B."/>
            <person name="Richardson P."/>
        </authorList>
    </citation>
    <scope>NUCLEOTIDE SEQUENCE [LARGE SCALE GENOMIC DNA]</scope>
    <source>
        <strain evidence="7">SB</strain>
    </source>
</reference>
<dbReference type="HOGENOM" id="CLU_637161_0_0_2"/>
<evidence type="ECO:0000313" key="7">
    <source>
        <dbReference type="EMBL" id="ABR54489.1"/>
    </source>
</evidence>
<keyword evidence="4" id="KW-0456">Lyase</keyword>
<dbReference type="SUPFAM" id="SSF51366">
    <property type="entry name" value="Ribulose-phoshate binding barrel"/>
    <property type="match status" value="1"/>
</dbReference>
<dbReference type="InterPro" id="IPR017120">
    <property type="entry name" value="Bifunct_HPS/DMK_prd"/>
</dbReference>
<dbReference type="FunFam" id="3.20.20.70:FF:000022">
    <property type="entry name" value="3-keto-L-gulonate-6-phosphate decarboxylase UlaD"/>
    <property type="match status" value="1"/>
</dbReference>
<dbReference type="GO" id="GO:0043801">
    <property type="term" value="F:hexulose-6-phosphate synthase activity"/>
    <property type="evidence" value="ECO:0007669"/>
    <property type="project" value="UniProtKB-EC"/>
</dbReference>
<accession>A6UPR7</accession>
<dbReference type="Pfam" id="PF03737">
    <property type="entry name" value="RraA-like"/>
    <property type="match status" value="1"/>
</dbReference>
<evidence type="ECO:0000256" key="5">
    <source>
        <dbReference type="ARBA" id="ARBA00023277"/>
    </source>
</evidence>
<organism evidence="7 8">
    <name type="scientific">Methanococcus vannielii (strain ATCC 35089 / DSM 1224 / JCM 13029 / OCM 148 / SB)</name>
    <dbReference type="NCBI Taxonomy" id="406327"/>
    <lineage>
        <taxon>Archaea</taxon>
        <taxon>Methanobacteriati</taxon>
        <taxon>Methanobacteriota</taxon>
        <taxon>Methanomada group</taxon>
        <taxon>Methanococci</taxon>
        <taxon>Methanococcales</taxon>
        <taxon>Methanococcaceae</taxon>
        <taxon>Methanococcus</taxon>
    </lineage>
</organism>
<dbReference type="KEGG" id="mvn:Mevan_0582"/>
<proteinExistence type="inferred from homology"/>
<dbReference type="GO" id="GO:0006207">
    <property type="term" value="P:'de novo' pyrimidine nucleobase biosynthetic process"/>
    <property type="evidence" value="ECO:0007669"/>
    <property type="project" value="InterPro"/>
</dbReference>
<dbReference type="EMBL" id="CP000742">
    <property type="protein sequence ID" value="ABR54489.1"/>
    <property type="molecule type" value="Genomic_DNA"/>
</dbReference>
<dbReference type="eggNOG" id="arCOG00053">
    <property type="taxonomic scope" value="Archaea"/>
</dbReference>
<comment type="similarity">
    <text evidence="2">Belongs to the HPS/KGPDC family. HPS subfamily.</text>
</comment>
<dbReference type="PIRSF" id="PIRSF037137">
    <property type="entry name" value="HPS_DMK_prd"/>
    <property type="match status" value="1"/>
</dbReference>
<dbReference type="GO" id="GO:0004590">
    <property type="term" value="F:orotidine-5'-phosphate decarboxylase activity"/>
    <property type="evidence" value="ECO:0007669"/>
    <property type="project" value="InterPro"/>
</dbReference>
<dbReference type="InterPro" id="IPR013785">
    <property type="entry name" value="Aldolase_TIM"/>
</dbReference>
<dbReference type="STRING" id="406327.Mevan_0582"/>
<sequence length="437" mass="46943">MENYDIPPVQVALDLLDLPRAIEIAKEAVLGGVTWIEAGTPLIKSEGMNAIRKLRENFPNLTIVADMKTMDAGSTEVEMAAKAGADVILILGVGPDSMIKEAVLAGKKYGVLVGTDLIATYDPVERAYELEKLGVDIINIHVGLDQQVLNIDPVELVKKVSERCKHAKIAAAGGLNSETAVKAYEAGADIIIVGGPLYKSESPEKTARDIITSLKTGKPISTSKFKKFNEKELLDAFKIVSTSNISDAMHRTGEMRGLKPVVDFKKPLKFAGPAVTVRTYAGDWSKPVSAIDVCSAGDVLVIDNCGSEISCWGGLATLSCKTKGIVAVIVDGAVRDVEEILKIGIPVFSKSITPTAGEPKGFGEINSAILCAGRTVEPGDWIIGDENGIIVVPKKDAMEIANRAIDVKEREDRVKEEINRGNTLGKVIRLKDWELKK</sequence>
<keyword evidence="8" id="KW-1185">Reference proteome</keyword>